<dbReference type="Proteomes" id="UP000184386">
    <property type="component" value="Unassembled WGS sequence"/>
</dbReference>
<dbReference type="STRING" id="1121322.SAMN02745136_02566"/>
<name>A0A1M6SRN0_9FIRM</name>
<feature type="transmembrane region" description="Helical" evidence="1">
    <location>
        <begin position="91"/>
        <end position="109"/>
    </location>
</feature>
<reference evidence="2 3" key="1">
    <citation type="submission" date="2016-11" db="EMBL/GenBank/DDBJ databases">
        <authorList>
            <person name="Jaros S."/>
            <person name="Januszkiewicz K."/>
            <person name="Wedrychowicz H."/>
        </authorList>
    </citation>
    <scope>NUCLEOTIDE SEQUENCE [LARGE SCALE GENOMIC DNA]</scope>
    <source>
        <strain evidence="2 3">DSM 15929</strain>
    </source>
</reference>
<keyword evidence="1" id="KW-1133">Transmembrane helix</keyword>
<evidence type="ECO:0000256" key="1">
    <source>
        <dbReference type="SAM" id="Phobius"/>
    </source>
</evidence>
<dbReference type="PANTHER" id="PTHR37314:SF4">
    <property type="entry name" value="UPF0700 TRANSMEMBRANE PROTEIN YOAK"/>
    <property type="match status" value="1"/>
</dbReference>
<dbReference type="Pfam" id="PF06912">
    <property type="entry name" value="DUF1275"/>
    <property type="match status" value="1"/>
</dbReference>
<dbReference type="InterPro" id="IPR010699">
    <property type="entry name" value="DUF1275"/>
</dbReference>
<keyword evidence="1" id="KW-0812">Transmembrane</keyword>
<proteinExistence type="predicted"/>
<dbReference type="EMBL" id="FRAC01000012">
    <property type="protein sequence ID" value="SHK47248.1"/>
    <property type="molecule type" value="Genomic_DNA"/>
</dbReference>
<protein>
    <submittedName>
        <fullName evidence="2">Uncharacterized membrane protein YoaK, UPF0700 family</fullName>
    </submittedName>
</protein>
<dbReference type="PANTHER" id="PTHR37314">
    <property type="entry name" value="SLR0142 PROTEIN"/>
    <property type="match status" value="1"/>
</dbReference>
<dbReference type="RefSeq" id="WP_073276491.1">
    <property type="nucleotide sequence ID" value="NZ_FRAC01000012.1"/>
</dbReference>
<feature type="transmembrane region" description="Helical" evidence="1">
    <location>
        <begin position="172"/>
        <end position="193"/>
    </location>
</feature>
<gene>
    <name evidence="2" type="ORF">SAMN02745136_02566</name>
</gene>
<organism evidence="2 3">
    <name type="scientific">Anaerocolumna jejuensis DSM 15929</name>
    <dbReference type="NCBI Taxonomy" id="1121322"/>
    <lineage>
        <taxon>Bacteria</taxon>
        <taxon>Bacillati</taxon>
        <taxon>Bacillota</taxon>
        <taxon>Clostridia</taxon>
        <taxon>Lachnospirales</taxon>
        <taxon>Lachnospiraceae</taxon>
        <taxon>Anaerocolumna</taxon>
    </lineage>
</organism>
<feature type="transmembrane region" description="Helical" evidence="1">
    <location>
        <begin position="199"/>
        <end position="216"/>
    </location>
</feature>
<keyword evidence="3" id="KW-1185">Reference proteome</keyword>
<keyword evidence="1" id="KW-0472">Membrane</keyword>
<sequence>MKKWGQMSESVIVIGLLCISGGFQDAYTYICRDGVFANAQTGNIVLMGQHFAEGDLKLGLRYLFPVVSFLLGIILAELIKKYCKEFDKIHWRQIVLAIEILILFLAGFIPEEMDLPANMLVSLVCAMQVQSFRKLNGNAYATTMCIGNLRTATELWFSYHTTKKPELKKKSMLYYGFIGIFAVGAAVGSIMAGLFEKKAIWFSCLVLIVAFCLMFIKESQEEGSQTDLR</sequence>
<feature type="transmembrane region" description="Helical" evidence="1">
    <location>
        <begin position="62"/>
        <end position="79"/>
    </location>
</feature>
<accession>A0A1M6SRN0</accession>
<dbReference type="AlphaFoldDB" id="A0A1M6SRN0"/>
<evidence type="ECO:0000313" key="2">
    <source>
        <dbReference type="EMBL" id="SHK47248.1"/>
    </source>
</evidence>
<evidence type="ECO:0000313" key="3">
    <source>
        <dbReference type="Proteomes" id="UP000184386"/>
    </source>
</evidence>
<dbReference type="OrthoDB" id="7057004at2"/>